<evidence type="ECO:0000256" key="3">
    <source>
        <dbReference type="ARBA" id="ARBA00022692"/>
    </source>
</evidence>
<dbReference type="OrthoDB" id="440424at2759"/>
<keyword evidence="8" id="KW-1185">Reference proteome</keyword>
<dbReference type="Pfam" id="PF06140">
    <property type="entry name" value="Ifi-6-16"/>
    <property type="match status" value="1"/>
</dbReference>
<dbReference type="RefSeq" id="XP_022476612.1">
    <property type="nucleotide sequence ID" value="XM_022616907.1"/>
</dbReference>
<dbReference type="InterPro" id="IPR009311">
    <property type="entry name" value="IFI6/IFI27-like"/>
</dbReference>
<evidence type="ECO:0000256" key="2">
    <source>
        <dbReference type="ARBA" id="ARBA00007262"/>
    </source>
</evidence>
<evidence type="ECO:0000256" key="1">
    <source>
        <dbReference type="ARBA" id="ARBA00004141"/>
    </source>
</evidence>
<keyword evidence="3" id="KW-0812">Transmembrane</keyword>
<dbReference type="GeneID" id="34558417"/>
<organism evidence="7 8">
    <name type="scientific">Colletotrichum orchidophilum</name>
    <dbReference type="NCBI Taxonomy" id="1209926"/>
    <lineage>
        <taxon>Eukaryota</taxon>
        <taxon>Fungi</taxon>
        <taxon>Dikarya</taxon>
        <taxon>Ascomycota</taxon>
        <taxon>Pezizomycotina</taxon>
        <taxon>Sordariomycetes</taxon>
        <taxon>Hypocreomycetidae</taxon>
        <taxon>Glomerellales</taxon>
        <taxon>Glomerellaceae</taxon>
        <taxon>Colletotrichum</taxon>
    </lineage>
</organism>
<evidence type="ECO:0000256" key="5">
    <source>
        <dbReference type="ARBA" id="ARBA00023136"/>
    </source>
</evidence>
<accession>A0A1G4BDI4</accession>
<keyword evidence="4" id="KW-1133">Transmembrane helix</keyword>
<proteinExistence type="inferred from homology"/>
<feature type="compositionally biased region" description="Basic and acidic residues" evidence="6">
    <location>
        <begin position="184"/>
        <end position="202"/>
    </location>
</feature>
<dbReference type="EMBL" id="MJBS01000036">
    <property type="protein sequence ID" value="OHE99464.1"/>
    <property type="molecule type" value="Genomic_DNA"/>
</dbReference>
<reference evidence="7 8" key="1">
    <citation type="submission" date="2016-09" db="EMBL/GenBank/DDBJ databases">
        <authorList>
            <person name="Capua I."/>
            <person name="De Benedictis P."/>
            <person name="Joannis T."/>
            <person name="Lombin L.H."/>
            <person name="Cattoli G."/>
        </authorList>
    </citation>
    <scope>NUCLEOTIDE SEQUENCE [LARGE SCALE GENOMIC DNA]</scope>
    <source>
        <strain evidence="7 8">IMI 309357</strain>
    </source>
</reference>
<dbReference type="Gene3D" id="6.10.110.10">
    <property type="match status" value="1"/>
</dbReference>
<evidence type="ECO:0000313" key="7">
    <source>
        <dbReference type="EMBL" id="OHE99464.1"/>
    </source>
</evidence>
<dbReference type="InterPro" id="IPR038213">
    <property type="entry name" value="IFI6/IFI27-like_sf"/>
</dbReference>
<name>A0A1G4BDI4_9PEZI</name>
<comment type="subcellular location">
    <subcellularLocation>
        <location evidence="1">Membrane</location>
        <topology evidence="1">Multi-pass membrane protein</topology>
    </subcellularLocation>
</comment>
<dbReference type="GO" id="GO:0016020">
    <property type="term" value="C:membrane"/>
    <property type="evidence" value="ECO:0007669"/>
    <property type="project" value="UniProtKB-SubCell"/>
</dbReference>
<dbReference type="AlphaFoldDB" id="A0A1G4BDI4"/>
<dbReference type="Proteomes" id="UP000176998">
    <property type="component" value="Unassembled WGS sequence"/>
</dbReference>
<comment type="similarity">
    <text evidence="2">Belongs to the IFI6/IFI27 family.</text>
</comment>
<evidence type="ECO:0008006" key="9">
    <source>
        <dbReference type="Google" id="ProtNLM"/>
    </source>
</evidence>
<dbReference type="PANTHER" id="PTHR16932">
    <property type="entry name" value="INTERFERON ALPHA-INDUCIBLE PROTEIN 27"/>
    <property type="match status" value="1"/>
</dbReference>
<evidence type="ECO:0000313" key="8">
    <source>
        <dbReference type="Proteomes" id="UP000176998"/>
    </source>
</evidence>
<keyword evidence="5" id="KW-0472">Membrane</keyword>
<gene>
    <name evidence="7" type="ORF">CORC01_05264</name>
</gene>
<comment type="caution">
    <text evidence="7">The sequence shown here is derived from an EMBL/GenBank/DDBJ whole genome shotgun (WGS) entry which is preliminary data.</text>
</comment>
<dbReference type="PANTHER" id="PTHR16932:SF18">
    <property type="entry name" value="INTERFERON, ALPHA-INDUCIBLE PROTEIN 27-LIKE 2"/>
    <property type="match status" value="1"/>
</dbReference>
<evidence type="ECO:0000256" key="6">
    <source>
        <dbReference type="SAM" id="MobiDB-lite"/>
    </source>
</evidence>
<sequence length="208" mass="21125">MQVLKIGNTYAEVAAIGLLRAKLLSQLLLGVGGGDTEPPADDNADESEEEPSGFRKVHQYLSLNKTCNATDTLAITKAGQWMYNNPAKTIYYGATAGSLVVLAAPALVAAPALGAAGFGAQGIVAGSAAAGVQAGIGNVVAPSLFATLQSAGAAGYGAAAVNGAVQIGAGVFATTFAWFGAKNEENEKHDGKDDENEDERRGGKQNKK</sequence>
<protein>
    <recommendedName>
        <fullName evidence="9">Interferon-induced 6-16</fullName>
    </recommendedName>
</protein>
<evidence type="ECO:0000256" key="4">
    <source>
        <dbReference type="ARBA" id="ARBA00022989"/>
    </source>
</evidence>
<feature type="region of interest" description="Disordered" evidence="6">
    <location>
        <begin position="184"/>
        <end position="208"/>
    </location>
</feature>